<feature type="domain" description="MobA-like NTP transferase" evidence="1">
    <location>
        <begin position="6"/>
        <end position="101"/>
    </location>
</feature>
<sequence length="146" mass="17270">DDNDFVQDQESRLPLIGLYSAFKELKNLDYEKAFVLPCDTPLIKLELIDFLINQSKTFDCCIPEWRKSYLEPLFAIYSVNKAYETSLKNLRQKRYKLTKIIDQNWKTNYISIDQGIKKIDPNLLSFKNINKLEDIKILESILEKNQ</sequence>
<name>X1FLL9_9ZZZZ</name>
<dbReference type="InterPro" id="IPR025877">
    <property type="entry name" value="MobA-like_NTP_Trfase"/>
</dbReference>
<organism evidence="2">
    <name type="scientific">marine sediment metagenome</name>
    <dbReference type="NCBI Taxonomy" id="412755"/>
    <lineage>
        <taxon>unclassified sequences</taxon>
        <taxon>metagenomes</taxon>
        <taxon>ecological metagenomes</taxon>
    </lineage>
</organism>
<evidence type="ECO:0000313" key="2">
    <source>
        <dbReference type="EMBL" id="GAH33415.1"/>
    </source>
</evidence>
<gene>
    <name evidence="2" type="ORF">S03H2_22035</name>
</gene>
<accession>X1FLL9</accession>
<evidence type="ECO:0000259" key="1">
    <source>
        <dbReference type="Pfam" id="PF12804"/>
    </source>
</evidence>
<comment type="caution">
    <text evidence="2">The sequence shown here is derived from an EMBL/GenBank/DDBJ whole genome shotgun (WGS) entry which is preliminary data.</text>
</comment>
<dbReference type="InterPro" id="IPR029044">
    <property type="entry name" value="Nucleotide-diphossugar_trans"/>
</dbReference>
<dbReference type="GO" id="GO:0016779">
    <property type="term" value="F:nucleotidyltransferase activity"/>
    <property type="evidence" value="ECO:0007669"/>
    <property type="project" value="UniProtKB-ARBA"/>
</dbReference>
<dbReference type="SUPFAM" id="SSF53448">
    <property type="entry name" value="Nucleotide-diphospho-sugar transferases"/>
    <property type="match status" value="1"/>
</dbReference>
<reference evidence="2" key="1">
    <citation type="journal article" date="2014" name="Front. Microbiol.">
        <title>High frequency of phylogenetically diverse reductive dehalogenase-homologous genes in deep subseafloor sedimentary metagenomes.</title>
        <authorList>
            <person name="Kawai M."/>
            <person name="Futagami T."/>
            <person name="Toyoda A."/>
            <person name="Takaki Y."/>
            <person name="Nishi S."/>
            <person name="Hori S."/>
            <person name="Arai W."/>
            <person name="Tsubouchi T."/>
            <person name="Morono Y."/>
            <person name="Uchiyama I."/>
            <person name="Ito T."/>
            <person name="Fujiyama A."/>
            <person name="Inagaki F."/>
            <person name="Takami H."/>
        </authorList>
    </citation>
    <scope>NUCLEOTIDE SEQUENCE</scope>
    <source>
        <strain evidence="2">Expedition CK06-06</strain>
    </source>
</reference>
<proteinExistence type="predicted"/>
<protein>
    <recommendedName>
        <fullName evidence="1">MobA-like NTP transferase domain-containing protein</fullName>
    </recommendedName>
</protein>
<dbReference type="Pfam" id="PF12804">
    <property type="entry name" value="NTP_transf_3"/>
    <property type="match status" value="1"/>
</dbReference>
<feature type="non-terminal residue" evidence="2">
    <location>
        <position position="1"/>
    </location>
</feature>
<dbReference type="Gene3D" id="3.90.550.10">
    <property type="entry name" value="Spore Coat Polysaccharide Biosynthesis Protein SpsA, Chain A"/>
    <property type="match status" value="1"/>
</dbReference>
<dbReference type="EMBL" id="BARU01011801">
    <property type="protein sequence ID" value="GAH33415.1"/>
    <property type="molecule type" value="Genomic_DNA"/>
</dbReference>
<dbReference type="AlphaFoldDB" id="X1FLL9"/>